<dbReference type="OrthoDB" id="1798915at2"/>
<accession>A0A4Z0R8D6</accession>
<proteinExistence type="predicted"/>
<keyword evidence="1" id="KW-0472">Membrane</keyword>
<dbReference type="RefSeq" id="WP_135547822.1">
    <property type="nucleotide sequence ID" value="NZ_SPQQ01000004.1"/>
</dbReference>
<evidence type="ECO:0000256" key="1">
    <source>
        <dbReference type="SAM" id="Phobius"/>
    </source>
</evidence>
<protein>
    <submittedName>
        <fullName evidence="2">Uncharacterized protein</fullName>
    </submittedName>
</protein>
<dbReference type="Proteomes" id="UP000298460">
    <property type="component" value="Unassembled WGS sequence"/>
</dbReference>
<keyword evidence="1" id="KW-0812">Transmembrane</keyword>
<keyword evidence="3" id="KW-1185">Reference proteome</keyword>
<dbReference type="EMBL" id="SPQQ01000004">
    <property type="protein sequence ID" value="TGE37886.1"/>
    <property type="molecule type" value="Genomic_DNA"/>
</dbReference>
<feature type="transmembrane region" description="Helical" evidence="1">
    <location>
        <begin position="6"/>
        <end position="29"/>
    </location>
</feature>
<comment type="caution">
    <text evidence="2">The sequence shown here is derived from an EMBL/GenBank/DDBJ whole genome shotgun (WGS) entry which is preliminary data.</text>
</comment>
<dbReference type="AlphaFoldDB" id="A0A4Z0R8D6"/>
<evidence type="ECO:0000313" key="3">
    <source>
        <dbReference type="Proteomes" id="UP000298460"/>
    </source>
</evidence>
<gene>
    <name evidence="2" type="ORF">E4K67_14390</name>
</gene>
<name>A0A4Z0R8D6_9FIRM</name>
<reference evidence="2 3" key="1">
    <citation type="submission" date="2019-03" db="EMBL/GenBank/DDBJ databases">
        <title>Draft Genome Sequence of Desulfosporosinus fructosivorans Strain 63.6F, Isolated from Marine Sediment in the Baltic Sea.</title>
        <authorList>
            <person name="Hausmann B."/>
            <person name="Vandieken V."/>
            <person name="Pjevac P."/>
            <person name="Schreck K."/>
            <person name="Herbold C.W."/>
            <person name="Loy A."/>
        </authorList>
    </citation>
    <scope>NUCLEOTIDE SEQUENCE [LARGE SCALE GENOMIC DNA]</scope>
    <source>
        <strain evidence="2 3">63.6F</strain>
    </source>
</reference>
<keyword evidence="1" id="KW-1133">Transmembrane helix</keyword>
<sequence length="122" mass="13331">MSRYIIISLVLIIGLGVGSIVPVVTSWWYDLGRNSISLNSSTAEAVSTEDVWVNPTYHFGIEQGVLSVIEGAPGASGKAIVTGLNVQTWPKEMVDIAPKVEFYSLDEVQSFIDTVNETLWLE</sequence>
<organism evidence="2 3">
    <name type="scientific">Desulfosporosinus fructosivorans</name>
    <dbReference type="NCBI Taxonomy" id="2018669"/>
    <lineage>
        <taxon>Bacteria</taxon>
        <taxon>Bacillati</taxon>
        <taxon>Bacillota</taxon>
        <taxon>Clostridia</taxon>
        <taxon>Eubacteriales</taxon>
        <taxon>Desulfitobacteriaceae</taxon>
        <taxon>Desulfosporosinus</taxon>
    </lineage>
</organism>
<evidence type="ECO:0000313" key="2">
    <source>
        <dbReference type="EMBL" id="TGE37886.1"/>
    </source>
</evidence>